<feature type="domain" description="FecR protein" evidence="2">
    <location>
        <begin position="184"/>
        <end position="275"/>
    </location>
</feature>
<dbReference type="Gene3D" id="3.55.50.30">
    <property type="match status" value="1"/>
</dbReference>
<feature type="transmembrane region" description="Helical" evidence="1">
    <location>
        <begin position="84"/>
        <end position="104"/>
    </location>
</feature>
<dbReference type="STRING" id="1513896.SAMN05660841_00249"/>
<dbReference type="EMBL" id="FUZF01000001">
    <property type="protein sequence ID" value="SKB39424.1"/>
    <property type="molecule type" value="Genomic_DNA"/>
</dbReference>
<evidence type="ECO:0000256" key="1">
    <source>
        <dbReference type="SAM" id="Phobius"/>
    </source>
</evidence>
<dbReference type="PANTHER" id="PTHR30273:SF2">
    <property type="entry name" value="PROTEIN FECR"/>
    <property type="match status" value="1"/>
</dbReference>
<dbReference type="PANTHER" id="PTHR30273">
    <property type="entry name" value="PERIPLASMIC SIGNAL SENSOR AND SIGMA FACTOR ACTIVATOR FECR-RELATED"/>
    <property type="match status" value="1"/>
</dbReference>
<dbReference type="RefSeq" id="WP_079640603.1">
    <property type="nucleotide sequence ID" value="NZ_FUZF01000001.1"/>
</dbReference>
<dbReference type="Pfam" id="PF16344">
    <property type="entry name" value="FecR_C"/>
    <property type="match status" value="1"/>
</dbReference>
<keyword evidence="1" id="KW-0472">Membrane</keyword>
<dbReference type="Proteomes" id="UP000190150">
    <property type="component" value="Unassembled WGS sequence"/>
</dbReference>
<gene>
    <name evidence="4" type="ORF">SAMN05660841_00249</name>
</gene>
<dbReference type="OrthoDB" id="1099963at2"/>
<dbReference type="InterPro" id="IPR032508">
    <property type="entry name" value="FecR_C"/>
</dbReference>
<protein>
    <submittedName>
        <fullName evidence="4">FecR family protein</fullName>
    </submittedName>
</protein>
<dbReference type="Gene3D" id="2.60.120.1440">
    <property type="match status" value="1"/>
</dbReference>
<name>A0A1T5AWS1_9SPHI</name>
<dbReference type="InterPro" id="IPR012373">
    <property type="entry name" value="Ferrdict_sens_TM"/>
</dbReference>
<keyword evidence="5" id="KW-1185">Reference proteome</keyword>
<proteinExistence type="predicted"/>
<feature type="domain" description="Protein FecR C-terminal" evidence="3">
    <location>
        <begin position="318"/>
        <end position="386"/>
    </location>
</feature>
<dbReference type="AlphaFoldDB" id="A0A1T5AWS1"/>
<dbReference type="GO" id="GO:0016989">
    <property type="term" value="F:sigma factor antagonist activity"/>
    <property type="evidence" value="ECO:0007669"/>
    <property type="project" value="TreeGrafter"/>
</dbReference>
<sequence>MKSNKDLTELFNNFMENRCTESEIDRLLAHFGNPESLDELRLLVEKELTDPISSPTDEIAQILGRVDLSLRKQIIRPTKKKRSWVWMAAAAIILFIGFSGLFWLPQLERPATDRQAMGSAVVNDVAPGSSQARLHLSNGKTIDLNDVADMDKDIYGMSLQARNGQLDYRGQSGAGSSTQWNMLEVPKGGTYAMTLPDGTKVWLNANSKLYFPDRFAADSRMVKVEGEAFFDVRKDATKPFTVQVDDLSIKVLGTSFNIKAQSENLISTTLVTGVIEAMYKGDRRKLMPGNKVLLNKANNSLKVVAADLESATAWKNGYFYFKDEHLKQILQDIGLWYDLQVVVVGDLPQGVYSGSMDRNSSLKGVLAMLESVSTCSFEIDGRKLIVKAKKLS</sequence>
<accession>A0A1T5AWS1</accession>
<evidence type="ECO:0000313" key="4">
    <source>
        <dbReference type="EMBL" id="SKB39424.1"/>
    </source>
</evidence>
<keyword evidence="1" id="KW-1133">Transmembrane helix</keyword>
<organism evidence="4 5">
    <name type="scientific">Sphingobacterium nematocida</name>
    <dbReference type="NCBI Taxonomy" id="1513896"/>
    <lineage>
        <taxon>Bacteria</taxon>
        <taxon>Pseudomonadati</taxon>
        <taxon>Bacteroidota</taxon>
        <taxon>Sphingobacteriia</taxon>
        <taxon>Sphingobacteriales</taxon>
        <taxon>Sphingobacteriaceae</taxon>
        <taxon>Sphingobacterium</taxon>
    </lineage>
</organism>
<dbReference type="Pfam" id="PF04773">
    <property type="entry name" value="FecR"/>
    <property type="match status" value="1"/>
</dbReference>
<dbReference type="InterPro" id="IPR006860">
    <property type="entry name" value="FecR"/>
</dbReference>
<reference evidence="5" key="1">
    <citation type="submission" date="2017-02" db="EMBL/GenBank/DDBJ databases">
        <authorList>
            <person name="Varghese N."/>
            <person name="Submissions S."/>
        </authorList>
    </citation>
    <scope>NUCLEOTIDE SEQUENCE [LARGE SCALE GENOMIC DNA]</scope>
    <source>
        <strain evidence="5">DSM 24091</strain>
    </source>
</reference>
<evidence type="ECO:0000259" key="2">
    <source>
        <dbReference type="Pfam" id="PF04773"/>
    </source>
</evidence>
<keyword evidence="1" id="KW-0812">Transmembrane</keyword>
<evidence type="ECO:0000259" key="3">
    <source>
        <dbReference type="Pfam" id="PF16344"/>
    </source>
</evidence>
<evidence type="ECO:0000313" key="5">
    <source>
        <dbReference type="Proteomes" id="UP000190150"/>
    </source>
</evidence>